<comment type="caution">
    <text evidence="1">The sequence shown here is derived from an EMBL/GenBank/DDBJ whole genome shotgun (WGS) entry which is preliminary data.</text>
</comment>
<dbReference type="Proteomes" id="UP000552864">
    <property type="component" value="Unassembled WGS sequence"/>
</dbReference>
<reference evidence="1 2" key="1">
    <citation type="submission" date="2020-04" db="EMBL/GenBank/DDBJ databases">
        <authorList>
            <person name="Yin C."/>
        </authorList>
    </citation>
    <scope>NUCLEOTIDE SEQUENCE [LARGE SCALE GENOMIC DNA]</scope>
    <source>
        <strain evidence="1 2">Ak56</strain>
    </source>
</reference>
<organism evidence="1 2">
    <name type="scientific">Chitinophaga eiseniae</name>
    <dbReference type="NCBI Taxonomy" id="634771"/>
    <lineage>
        <taxon>Bacteria</taxon>
        <taxon>Pseudomonadati</taxon>
        <taxon>Bacteroidota</taxon>
        <taxon>Chitinophagia</taxon>
        <taxon>Chitinophagales</taxon>
        <taxon>Chitinophagaceae</taxon>
        <taxon>Chitinophaga</taxon>
    </lineage>
</organism>
<dbReference type="EMBL" id="JABAHZ010000001">
    <property type="protein sequence ID" value="NLR78181.1"/>
    <property type="molecule type" value="Genomic_DNA"/>
</dbReference>
<evidence type="ECO:0000313" key="1">
    <source>
        <dbReference type="EMBL" id="NLR78181.1"/>
    </source>
</evidence>
<accession>A0A847S8R0</accession>
<proteinExistence type="predicted"/>
<name>A0A847S8R0_9BACT</name>
<sequence length="142" mass="15335">MNEKMQPTAPLQAFNDPQCAVTNTITGDILHAATPSSDNLSDAENAITKLTFPVIWEVPPFRITEGTIFLEVFGVISGGGRNWKITTNNVAGNNVIADIDMEGNLVTASTDERRQHVVQMVQLALKQSLQTGKTVVVNGPCK</sequence>
<gene>
    <name evidence="1" type="ORF">HGH91_06070</name>
</gene>
<dbReference type="RefSeq" id="WP_168737527.1">
    <property type="nucleotide sequence ID" value="NZ_JABAHZ010000001.1"/>
</dbReference>
<dbReference type="AlphaFoldDB" id="A0A847S8R0"/>
<protein>
    <submittedName>
        <fullName evidence="1">Uncharacterized protein</fullName>
    </submittedName>
</protein>
<evidence type="ECO:0000313" key="2">
    <source>
        <dbReference type="Proteomes" id="UP000552864"/>
    </source>
</evidence>
<keyword evidence="2" id="KW-1185">Reference proteome</keyword>